<comment type="caution">
    <text evidence="2">The sequence shown here is derived from an EMBL/GenBank/DDBJ whole genome shotgun (WGS) entry which is preliminary data.</text>
</comment>
<proteinExistence type="predicted"/>
<keyword evidence="3" id="KW-1185">Reference proteome</keyword>
<dbReference type="OrthoDB" id="3463342at2"/>
<accession>A0A4R4NVZ0</accession>
<organism evidence="2 3">
    <name type="scientific">Actinomadura bangladeshensis</name>
    <dbReference type="NCBI Taxonomy" id="453573"/>
    <lineage>
        <taxon>Bacteria</taxon>
        <taxon>Bacillati</taxon>
        <taxon>Actinomycetota</taxon>
        <taxon>Actinomycetes</taxon>
        <taxon>Streptosporangiales</taxon>
        <taxon>Thermomonosporaceae</taxon>
        <taxon>Actinomadura</taxon>
    </lineage>
</organism>
<evidence type="ECO:0000313" key="2">
    <source>
        <dbReference type="EMBL" id="TDC13639.1"/>
    </source>
</evidence>
<gene>
    <name evidence="2" type="ORF">E1284_19590</name>
</gene>
<evidence type="ECO:0000313" key="3">
    <source>
        <dbReference type="Proteomes" id="UP000295431"/>
    </source>
</evidence>
<sequence length="351" mass="38567">MNLHRPMAKRAAEAGLGNVRRLHRQHRGRPDWTGLAPWLLGSAMVAAVAAAFDWRYVLLLPPLLAAGLACWAHLAPPGLDGPRRWFAVCDDGLLVWSRGSAPIAIPWGSLTTPEWGARSVRRLVWTDGTAERSVLVGPVTAARDLGRAVERREPVRASLRPRLAAGAVGAATLALVRWIVQPWLVPAVLGERPERLRDLARLCWRQDRPFERAAEHGGTGPHPLVLFRDGIGSSEPVTAGRDGKRPAPDEVQLVACSYEAGRVSDEPIQVCPYEGGLRVETYQGRHRLDVYEARTGRRVGRRMMTGPAGTDECAPVKFVRGEPPYDDVLQDETVPSLSDYRTALRPFIQGP</sequence>
<reference evidence="2 3" key="1">
    <citation type="submission" date="2019-03" db="EMBL/GenBank/DDBJ databases">
        <title>Draft genome sequences of novel Actinobacteria.</title>
        <authorList>
            <person name="Sahin N."/>
            <person name="Ay H."/>
            <person name="Saygin H."/>
        </authorList>
    </citation>
    <scope>NUCLEOTIDE SEQUENCE [LARGE SCALE GENOMIC DNA]</scope>
    <source>
        <strain evidence="2 3">DSM 45347</strain>
    </source>
</reference>
<dbReference type="RefSeq" id="WP_131940945.1">
    <property type="nucleotide sequence ID" value="NZ_BAAAMX010000002.1"/>
</dbReference>
<protein>
    <submittedName>
        <fullName evidence="2">Uncharacterized protein</fullName>
    </submittedName>
</protein>
<keyword evidence="1" id="KW-0812">Transmembrane</keyword>
<dbReference type="EMBL" id="SMJW01000095">
    <property type="protein sequence ID" value="TDC13639.1"/>
    <property type="molecule type" value="Genomic_DNA"/>
</dbReference>
<name>A0A4R4NVZ0_9ACTN</name>
<feature type="transmembrane region" description="Helical" evidence="1">
    <location>
        <begin position="32"/>
        <end position="52"/>
    </location>
</feature>
<dbReference type="AlphaFoldDB" id="A0A4R4NVZ0"/>
<keyword evidence="1" id="KW-1133">Transmembrane helix</keyword>
<evidence type="ECO:0000256" key="1">
    <source>
        <dbReference type="SAM" id="Phobius"/>
    </source>
</evidence>
<dbReference type="Proteomes" id="UP000295431">
    <property type="component" value="Unassembled WGS sequence"/>
</dbReference>
<keyword evidence="1" id="KW-0472">Membrane</keyword>